<protein>
    <submittedName>
        <fullName evidence="3">Transposase</fullName>
    </submittedName>
</protein>
<dbReference type="EMBL" id="UYRR01030053">
    <property type="protein sequence ID" value="VDK40801.1"/>
    <property type="molecule type" value="Genomic_DNA"/>
</dbReference>
<dbReference type="WBParaSite" id="ASIM_0000988801-mRNA-1">
    <property type="protein sequence ID" value="ASIM_0000988801-mRNA-1"/>
    <property type="gene ID" value="ASIM_0000988801"/>
</dbReference>
<dbReference type="Proteomes" id="UP000267096">
    <property type="component" value="Unassembled WGS sequence"/>
</dbReference>
<dbReference type="AlphaFoldDB" id="A0A0M3JQD7"/>
<reference evidence="1 2" key="2">
    <citation type="submission" date="2018-11" db="EMBL/GenBank/DDBJ databases">
        <authorList>
            <consortium name="Pathogen Informatics"/>
        </authorList>
    </citation>
    <scope>NUCLEOTIDE SEQUENCE [LARGE SCALE GENOMIC DNA]</scope>
</reference>
<name>A0A0M3JQD7_ANISI</name>
<proteinExistence type="predicted"/>
<keyword evidence="2" id="KW-1185">Reference proteome</keyword>
<gene>
    <name evidence="1" type="ORF">ASIM_LOCUS9621</name>
</gene>
<evidence type="ECO:0000313" key="2">
    <source>
        <dbReference type="Proteomes" id="UP000267096"/>
    </source>
</evidence>
<reference evidence="3" key="1">
    <citation type="submission" date="2017-02" db="UniProtKB">
        <authorList>
            <consortium name="WormBaseParasite"/>
        </authorList>
    </citation>
    <scope>IDENTIFICATION</scope>
</reference>
<evidence type="ECO:0000313" key="3">
    <source>
        <dbReference type="WBParaSite" id="ASIM_0000988801-mRNA-1"/>
    </source>
</evidence>
<sequence length="71" mass="8715">MPWMFLLRHKPYRTIVFKYVNLRKHSTSGVTDVRVLQTVNGKEIIMEPTQKDYFDRLQKDWHRPRRVRSIT</sequence>
<accession>A0A0M3JQD7</accession>
<evidence type="ECO:0000313" key="1">
    <source>
        <dbReference type="EMBL" id="VDK40801.1"/>
    </source>
</evidence>
<organism evidence="3">
    <name type="scientific">Anisakis simplex</name>
    <name type="common">Herring worm</name>
    <dbReference type="NCBI Taxonomy" id="6269"/>
    <lineage>
        <taxon>Eukaryota</taxon>
        <taxon>Metazoa</taxon>
        <taxon>Ecdysozoa</taxon>
        <taxon>Nematoda</taxon>
        <taxon>Chromadorea</taxon>
        <taxon>Rhabditida</taxon>
        <taxon>Spirurina</taxon>
        <taxon>Ascaridomorpha</taxon>
        <taxon>Ascaridoidea</taxon>
        <taxon>Anisakidae</taxon>
        <taxon>Anisakis</taxon>
        <taxon>Anisakis simplex complex</taxon>
    </lineage>
</organism>